<dbReference type="Proteomes" id="UP001592530">
    <property type="component" value="Unassembled WGS sequence"/>
</dbReference>
<dbReference type="SUPFAM" id="SSF52540">
    <property type="entry name" value="P-loop containing nucleoside triphosphate hydrolases"/>
    <property type="match status" value="1"/>
</dbReference>
<proteinExistence type="predicted"/>
<dbReference type="Gene3D" id="3.40.50.300">
    <property type="entry name" value="P-loop containing nucleotide triphosphate hydrolases"/>
    <property type="match status" value="1"/>
</dbReference>
<reference evidence="2 3" key="1">
    <citation type="submission" date="2024-09" db="EMBL/GenBank/DDBJ databases">
        <authorList>
            <person name="Lee S.D."/>
        </authorList>
    </citation>
    <scope>NUCLEOTIDE SEQUENCE [LARGE SCALE GENOMIC DNA]</scope>
    <source>
        <strain evidence="2 3">N1-3</strain>
    </source>
</reference>
<dbReference type="RefSeq" id="WP_380559674.1">
    <property type="nucleotide sequence ID" value="NZ_JBHEZY010000026.1"/>
</dbReference>
<sequence length="691" mass="74894">MTVDPVERRVLAVGIPVLPPKPEALQAQLDPLHPLQKAPGHALAVSRALTRFGYQPCSGGNRAKEDPGGAIRTAVTSGEGVLVVHVVAHGKRSPAGERGVHVVGTDGACLDDPISAWISLIESHPEKPRPHTLFLLDLCYSGAAASLAWHQEMAAEQRRAWVIAACGPDDRAFDFRLSRAAVAVFNGFHDGSLPLVDTSVPYIPLERVAGEIRRFVAELNTQEGLFQNVEGSRISLTDVDDLGELPFFPNPRYQTPTSALTEVAPEIASLLDEVFDPRHFLYRAAGTEALGRGVGQGYFRGRRSEVATLAGWFNGDGPPLQVVTGKPGVGKSALLGVLICAAHPALRHHTQQLWMQLADRPASNDRLAVVHARHRSLEEISDSLARQMGADSMDRPETGWAAEHLVRLATDAPGAAGTPFTVVIDALDEAERPQDVARALLIPLAEAARRGQELRLLVATRADQRVTPLLDAARDARTDLDQTDREEVERALYSYVQDLLADTEYGHLDAIRAGEALARAIAARLTTDQPLQPDQGQPRTAPLGWGEFLVAGLYLRHVLDQGVERDPEKAARLGHAVPLTLPDLLGLDLARRTDQPWFRPTLAALAHADGAGMPERVIAHIAAGFALPARPGGTPGPLKAVRDALNQARFYLRSDVDHDGTTLYRLFHEGLAERLRTDPYCGYVTPQVEAR</sequence>
<comment type="caution">
    <text evidence="2">The sequence shown here is derived from an EMBL/GenBank/DDBJ whole genome shotgun (WGS) entry which is preliminary data.</text>
</comment>
<dbReference type="Pfam" id="PF13191">
    <property type="entry name" value="AAA_16"/>
    <property type="match status" value="1"/>
</dbReference>
<evidence type="ECO:0000259" key="1">
    <source>
        <dbReference type="Pfam" id="PF13191"/>
    </source>
</evidence>
<protein>
    <submittedName>
        <fullName evidence="2">AAA family ATPase</fullName>
    </submittedName>
</protein>
<gene>
    <name evidence="2" type="ORF">ACEZDB_36585</name>
</gene>
<dbReference type="InterPro" id="IPR041664">
    <property type="entry name" value="AAA_16"/>
</dbReference>
<feature type="domain" description="Orc1-like AAA ATPase" evidence="1">
    <location>
        <begin position="299"/>
        <end position="442"/>
    </location>
</feature>
<accession>A0ABV6XD34</accession>
<evidence type="ECO:0000313" key="3">
    <source>
        <dbReference type="Proteomes" id="UP001592530"/>
    </source>
</evidence>
<name>A0ABV6XD34_9ACTN</name>
<dbReference type="InterPro" id="IPR027417">
    <property type="entry name" value="P-loop_NTPase"/>
</dbReference>
<evidence type="ECO:0000313" key="2">
    <source>
        <dbReference type="EMBL" id="MFC1436166.1"/>
    </source>
</evidence>
<dbReference type="EMBL" id="JBHEZY010000026">
    <property type="protein sequence ID" value="MFC1436166.1"/>
    <property type="molecule type" value="Genomic_DNA"/>
</dbReference>
<organism evidence="2 3">
    <name type="scientific">Streptacidiphilus alkalitolerans</name>
    <dbReference type="NCBI Taxonomy" id="3342712"/>
    <lineage>
        <taxon>Bacteria</taxon>
        <taxon>Bacillati</taxon>
        <taxon>Actinomycetota</taxon>
        <taxon>Actinomycetes</taxon>
        <taxon>Kitasatosporales</taxon>
        <taxon>Streptomycetaceae</taxon>
        <taxon>Streptacidiphilus</taxon>
    </lineage>
</organism>